<keyword evidence="2" id="KW-0472">Membrane</keyword>
<comment type="caution">
    <text evidence="4">The sequence shown here is derived from an EMBL/GenBank/DDBJ whole genome shotgun (WGS) entry which is preliminary data.</text>
</comment>
<feature type="transmembrane region" description="Helical" evidence="2">
    <location>
        <begin position="31"/>
        <end position="52"/>
    </location>
</feature>
<dbReference type="RefSeq" id="WP_187006284.1">
    <property type="nucleotide sequence ID" value="NZ_JACRWD010000002.1"/>
</dbReference>
<keyword evidence="4" id="KW-0808">Transferase</keyword>
<dbReference type="PANTHER" id="PTHR30576:SF10">
    <property type="entry name" value="SLL5057 PROTEIN"/>
    <property type="match status" value="1"/>
</dbReference>
<name>A0ABR7K4Q6_9FIRM</name>
<evidence type="ECO:0000313" key="4">
    <source>
        <dbReference type="EMBL" id="MBC6004079.1"/>
    </source>
</evidence>
<accession>A0ABR7K4Q6</accession>
<evidence type="ECO:0000313" key="5">
    <source>
        <dbReference type="Proteomes" id="UP000611796"/>
    </source>
</evidence>
<organism evidence="4 5">
    <name type="scientific">Paeniclostridium hominis</name>
    <dbReference type="NCBI Taxonomy" id="2764329"/>
    <lineage>
        <taxon>Bacteria</taxon>
        <taxon>Bacillati</taxon>
        <taxon>Bacillota</taxon>
        <taxon>Clostridia</taxon>
        <taxon>Peptostreptococcales</taxon>
        <taxon>Peptostreptococcaceae</taxon>
        <taxon>Paeniclostridium</taxon>
    </lineage>
</organism>
<dbReference type="GO" id="GO:0016740">
    <property type="term" value="F:transferase activity"/>
    <property type="evidence" value="ECO:0007669"/>
    <property type="project" value="UniProtKB-KW"/>
</dbReference>
<proteinExistence type="inferred from homology"/>
<protein>
    <submittedName>
        <fullName evidence="4">Sugar transferase</fullName>
    </submittedName>
</protein>
<dbReference type="PANTHER" id="PTHR30576">
    <property type="entry name" value="COLANIC BIOSYNTHESIS UDP-GLUCOSE LIPID CARRIER TRANSFERASE"/>
    <property type="match status" value="1"/>
</dbReference>
<evidence type="ECO:0000256" key="1">
    <source>
        <dbReference type="ARBA" id="ARBA00006464"/>
    </source>
</evidence>
<dbReference type="InterPro" id="IPR003362">
    <property type="entry name" value="Bact_transf"/>
</dbReference>
<gene>
    <name evidence="4" type="ORF">H8891_09695</name>
</gene>
<comment type="similarity">
    <text evidence="1">Belongs to the bacterial sugar transferase family.</text>
</comment>
<feature type="domain" description="Bacterial sugar transferase" evidence="3">
    <location>
        <begin position="26"/>
        <end position="206"/>
    </location>
</feature>
<dbReference type="EMBL" id="JACRWD010000002">
    <property type="protein sequence ID" value="MBC6004079.1"/>
    <property type="molecule type" value="Genomic_DNA"/>
</dbReference>
<keyword evidence="2" id="KW-1133">Transmembrane helix</keyword>
<evidence type="ECO:0000256" key="2">
    <source>
        <dbReference type="SAM" id="Phobius"/>
    </source>
</evidence>
<dbReference type="Proteomes" id="UP000611796">
    <property type="component" value="Unassembled WGS sequence"/>
</dbReference>
<keyword evidence="2" id="KW-0812">Transmembrane</keyword>
<evidence type="ECO:0000259" key="3">
    <source>
        <dbReference type="Pfam" id="PF02397"/>
    </source>
</evidence>
<reference evidence="4 5" key="1">
    <citation type="submission" date="2020-08" db="EMBL/GenBank/DDBJ databases">
        <authorList>
            <person name="Liu C."/>
            <person name="Sun Q."/>
        </authorList>
    </citation>
    <scope>NUCLEOTIDE SEQUENCE [LARGE SCALE GENOMIC DNA]</scope>
    <source>
        <strain evidence="4 5">NSJ-45</strain>
    </source>
</reference>
<dbReference type="Pfam" id="PF02397">
    <property type="entry name" value="Bac_transf"/>
    <property type="match status" value="1"/>
</dbReference>
<keyword evidence="5" id="KW-1185">Reference proteome</keyword>
<sequence length="232" mass="27043">MNKIVDYEKNMNYTVNKKNNIYYILKRIIDILGSSIGLIILSPIFILVAILIKLEDPKGKIIFKQDRNGKNAKIFKMYKFRSMIHNAEELLASLQEKNEMNGPVFKIKEDPRITKIGKFIRKTSIDELPQLINVLKGDMSLVGPRPPIPREVEQYNDYQMQRLSVKPGITCIWQVSGRNDIDFDEWVELDLKYIRERSTLLDLKYIRERSTLLDLKLIFMTIPALLGDKHAS</sequence>